<gene>
    <name evidence="2" type="ORF">A0J61_04018</name>
</gene>
<dbReference type="AlphaFoldDB" id="A0A1C7NFR0"/>
<protein>
    <submittedName>
        <fullName evidence="2">Uncharacterized protein</fullName>
    </submittedName>
</protein>
<feature type="region of interest" description="Disordered" evidence="1">
    <location>
        <begin position="1"/>
        <end position="27"/>
    </location>
</feature>
<dbReference type="EMBL" id="LUGH01000187">
    <property type="protein sequence ID" value="OBZ87937.1"/>
    <property type="molecule type" value="Genomic_DNA"/>
</dbReference>
<sequence length="168" mass="18542">MSNRQDSELPGHVPVDMALAPDRKPYNHTHVIHTPHVQSDHKVAQHSLSPEKLGLVGYVKDVAGFVKDVMHEQREKKQLARRSSTTSIEEQQQQERRRSSDVSTSMSMDAVQPTAIASSAPTSPTPLAGAVSALFPGVSETNVVNCTHADDLRNQMMHANDHEHQKLL</sequence>
<feature type="compositionally biased region" description="Low complexity" evidence="1">
    <location>
        <begin position="82"/>
        <end position="91"/>
    </location>
</feature>
<organism evidence="2 3">
    <name type="scientific">Choanephora cucurbitarum</name>
    <dbReference type="NCBI Taxonomy" id="101091"/>
    <lineage>
        <taxon>Eukaryota</taxon>
        <taxon>Fungi</taxon>
        <taxon>Fungi incertae sedis</taxon>
        <taxon>Mucoromycota</taxon>
        <taxon>Mucoromycotina</taxon>
        <taxon>Mucoromycetes</taxon>
        <taxon>Mucorales</taxon>
        <taxon>Mucorineae</taxon>
        <taxon>Choanephoraceae</taxon>
        <taxon>Choanephoroideae</taxon>
        <taxon>Choanephora</taxon>
    </lineage>
</organism>
<feature type="region of interest" description="Disordered" evidence="1">
    <location>
        <begin position="72"/>
        <end position="108"/>
    </location>
</feature>
<dbReference type="Proteomes" id="UP000093000">
    <property type="component" value="Unassembled WGS sequence"/>
</dbReference>
<dbReference type="InParanoid" id="A0A1C7NFR0"/>
<reference evidence="2 3" key="1">
    <citation type="submission" date="2016-03" db="EMBL/GenBank/DDBJ databases">
        <title>Choanephora cucurbitarum.</title>
        <authorList>
            <person name="Min B."/>
            <person name="Park H."/>
            <person name="Park J.-H."/>
            <person name="Shin H.-D."/>
            <person name="Choi I.-G."/>
        </authorList>
    </citation>
    <scope>NUCLEOTIDE SEQUENCE [LARGE SCALE GENOMIC DNA]</scope>
    <source>
        <strain evidence="2 3">KUS-F28377</strain>
    </source>
</reference>
<dbReference type="OrthoDB" id="2287871at2759"/>
<proteinExistence type="predicted"/>
<keyword evidence="3" id="KW-1185">Reference proteome</keyword>
<name>A0A1C7NFR0_9FUNG</name>
<evidence type="ECO:0000313" key="3">
    <source>
        <dbReference type="Proteomes" id="UP000093000"/>
    </source>
</evidence>
<evidence type="ECO:0000256" key="1">
    <source>
        <dbReference type="SAM" id="MobiDB-lite"/>
    </source>
</evidence>
<evidence type="ECO:0000313" key="2">
    <source>
        <dbReference type="EMBL" id="OBZ87937.1"/>
    </source>
</evidence>
<comment type="caution">
    <text evidence="2">The sequence shown here is derived from an EMBL/GenBank/DDBJ whole genome shotgun (WGS) entry which is preliminary data.</text>
</comment>
<accession>A0A1C7NFR0</accession>